<reference evidence="2 3" key="1">
    <citation type="submission" date="2024-02" db="EMBL/GenBank/DDBJ databases">
        <authorList>
            <person name="Chen Y."/>
            <person name="Shah S."/>
            <person name="Dougan E. K."/>
            <person name="Thang M."/>
            <person name="Chan C."/>
        </authorList>
    </citation>
    <scope>NUCLEOTIDE SEQUENCE [LARGE SCALE GENOMIC DNA]</scope>
</reference>
<proteinExistence type="predicted"/>
<accession>A0ABP0K0G4</accession>
<evidence type="ECO:0000313" key="2">
    <source>
        <dbReference type="EMBL" id="CAK9020248.1"/>
    </source>
</evidence>
<comment type="caution">
    <text evidence="2">The sequence shown here is derived from an EMBL/GenBank/DDBJ whole genome shotgun (WGS) entry which is preliminary data.</text>
</comment>
<gene>
    <name evidence="2" type="ORF">CCMP2556_LOCUS13991</name>
</gene>
<protein>
    <submittedName>
        <fullName evidence="2">Uncharacterized protein</fullName>
    </submittedName>
</protein>
<evidence type="ECO:0000313" key="3">
    <source>
        <dbReference type="Proteomes" id="UP001642484"/>
    </source>
</evidence>
<dbReference type="Proteomes" id="UP001642484">
    <property type="component" value="Unassembled WGS sequence"/>
</dbReference>
<dbReference type="EMBL" id="CAXAMN010007069">
    <property type="protein sequence ID" value="CAK9020248.1"/>
    <property type="molecule type" value="Genomic_DNA"/>
</dbReference>
<evidence type="ECO:0000256" key="1">
    <source>
        <dbReference type="SAM" id="MobiDB-lite"/>
    </source>
</evidence>
<sequence length="527" mass="57949">MAHCQLVADALSVPCSWVLLAEVCTAAFLAPTSVLFPTRTLPLYSMPGALILHPGATQTSGLMSTYAKVLRQIEIWQREHALQQHHARANVPPEPAGQTEDNAPPESKKPRIAAPAVMHMGFTSGSVDGVVGPAAFLSEAQVFLTWIAEQSAANQGLMTQLTDRLVWDKVTVKDRATVLVDAPFIGICGAAHMQELMNALGEADPLGLRERLLVMYERPCFVRSTQLIEACDRTPAPTLHSHLAKTFWPIHCAHHPGHKLATFVKDLNYSWLHHRFTPEAAMSFWSNFDDHAGQQEENYRLDQQAAKRAGKGKTRHYRLALPLRNLMQTPAAAAKASVLLSEYMDAIFTRLDLLRASRDADSASPPAEARLRVLHTDDLGVVFPPAERAAILVFCQAICMCLKNPVLRQSDVGHLKPIIALNLPASCISQYTVKAFRLLDMLDLGQATLSTNVAGVKCTFFTNIPDEMVVHPIAQSSLRFFNLGTPFYTLSAAAIRQTRKKSQAEIVWKDLDDAVVAARITALLHAL</sequence>
<name>A0ABP0K0G4_9DINO</name>
<organism evidence="2 3">
    <name type="scientific">Durusdinium trenchii</name>
    <dbReference type="NCBI Taxonomy" id="1381693"/>
    <lineage>
        <taxon>Eukaryota</taxon>
        <taxon>Sar</taxon>
        <taxon>Alveolata</taxon>
        <taxon>Dinophyceae</taxon>
        <taxon>Suessiales</taxon>
        <taxon>Symbiodiniaceae</taxon>
        <taxon>Durusdinium</taxon>
    </lineage>
</organism>
<feature type="region of interest" description="Disordered" evidence="1">
    <location>
        <begin position="84"/>
        <end position="109"/>
    </location>
</feature>
<keyword evidence="3" id="KW-1185">Reference proteome</keyword>